<organism evidence="2 3">
    <name type="scientific">Synaphobranchus kaupii</name>
    <name type="common">Kaup's arrowtooth eel</name>
    <dbReference type="NCBI Taxonomy" id="118154"/>
    <lineage>
        <taxon>Eukaryota</taxon>
        <taxon>Metazoa</taxon>
        <taxon>Chordata</taxon>
        <taxon>Craniata</taxon>
        <taxon>Vertebrata</taxon>
        <taxon>Euteleostomi</taxon>
        <taxon>Actinopterygii</taxon>
        <taxon>Neopterygii</taxon>
        <taxon>Teleostei</taxon>
        <taxon>Anguilliformes</taxon>
        <taxon>Synaphobranchidae</taxon>
        <taxon>Synaphobranchus</taxon>
    </lineage>
</organism>
<protein>
    <submittedName>
        <fullName evidence="2">Uncharacterized protein</fullName>
    </submittedName>
</protein>
<evidence type="ECO:0000256" key="1">
    <source>
        <dbReference type="SAM" id="MobiDB-lite"/>
    </source>
</evidence>
<feature type="region of interest" description="Disordered" evidence="1">
    <location>
        <begin position="1"/>
        <end position="69"/>
    </location>
</feature>
<evidence type="ECO:0000313" key="2">
    <source>
        <dbReference type="EMBL" id="KAJ8343269.1"/>
    </source>
</evidence>
<dbReference type="EMBL" id="JAINUF010000013">
    <property type="protein sequence ID" value="KAJ8343269.1"/>
    <property type="molecule type" value="Genomic_DNA"/>
</dbReference>
<comment type="caution">
    <text evidence="2">The sequence shown here is derived from an EMBL/GenBank/DDBJ whole genome shotgun (WGS) entry which is preliminary data.</text>
</comment>
<proteinExistence type="predicted"/>
<keyword evidence="3" id="KW-1185">Reference proteome</keyword>
<accession>A0A9Q1IIP0</accession>
<gene>
    <name evidence="2" type="ORF">SKAU_G00305980</name>
</gene>
<reference evidence="2" key="1">
    <citation type="journal article" date="2023" name="Science">
        <title>Genome structures resolve the early diversification of teleost fishes.</title>
        <authorList>
            <person name="Parey E."/>
            <person name="Louis A."/>
            <person name="Montfort J."/>
            <person name="Bouchez O."/>
            <person name="Roques C."/>
            <person name="Iampietro C."/>
            <person name="Lluch J."/>
            <person name="Castinel A."/>
            <person name="Donnadieu C."/>
            <person name="Desvignes T."/>
            <person name="Floi Bucao C."/>
            <person name="Jouanno E."/>
            <person name="Wen M."/>
            <person name="Mejri S."/>
            <person name="Dirks R."/>
            <person name="Jansen H."/>
            <person name="Henkel C."/>
            <person name="Chen W.J."/>
            <person name="Zahm M."/>
            <person name="Cabau C."/>
            <person name="Klopp C."/>
            <person name="Thompson A.W."/>
            <person name="Robinson-Rechavi M."/>
            <person name="Braasch I."/>
            <person name="Lecointre G."/>
            <person name="Bobe J."/>
            <person name="Postlethwait J.H."/>
            <person name="Berthelot C."/>
            <person name="Roest Crollius H."/>
            <person name="Guiguen Y."/>
        </authorList>
    </citation>
    <scope>NUCLEOTIDE SEQUENCE</scope>
    <source>
        <strain evidence="2">WJC10195</strain>
    </source>
</reference>
<name>A0A9Q1IIP0_SYNKA</name>
<dbReference type="AlphaFoldDB" id="A0A9Q1IIP0"/>
<sequence>MKTHHRPLMETMRYDNTSRSCGPASPASPMPPQGGRTLMRPSRDTDEHTEDFQRVFPLTDLSRYGLQQQ</sequence>
<evidence type="ECO:0000313" key="3">
    <source>
        <dbReference type="Proteomes" id="UP001152622"/>
    </source>
</evidence>
<dbReference type="Proteomes" id="UP001152622">
    <property type="component" value="Chromosome 13"/>
</dbReference>
<feature type="compositionally biased region" description="Basic and acidic residues" evidence="1">
    <location>
        <begin position="41"/>
        <end position="53"/>
    </location>
</feature>